<dbReference type="InParanoid" id="A0A2R6QX99"/>
<dbReference type="GO" id="GO:0003714">
    <property type="term" value="F:transcription corepressor activity"/>
    <property type="evidence" value="ECO:0007669"/>
    <property type="project" value="InterPro"/>
</dbReference>
<gene>
    <name evidence="2" type="ORF">CEY00_Acc13481</name>
</gene>
<dbReference type="GO" id="GO:0005634">
    <property type="term" value="C:nucleus"/>
    <property type="evidence" value="ECO:0007669"/>
    <property type="project" value="TreeGrafter"/>
</dbReference>
<dbReference type="Proteomes" id="UP000241394">
    <property type="component" value="Chromosome LG12"/>
</dbReference>
<evidence type="ECO:0000313" key="3">
    <source>
        <dbReference type="Proteomes" id="UP000241394"/>
    </source>
</evidence>
<dbReference type="PANTHER" id="PTHR46309">
    <property type="entry name" value="PHD FINGER PROTEIN 12"/>
    <property type="match status" value="1"/>
</dbReference>
<dbReference type="InterPro" id="IPR016181">
    <property type="entry name" value="Acyl_CoA_acyltransferase"/>
</dbReference>
<dbReference type="GO" id="GO:0006357">
    <property type="term" value="P:regulation of transcription by RNA polymerase II"/>
    <property type="evidence" value="ECO:0007669"/>
    <property type="project" value="TreeGrafter"/>
</dbReference>
<dbReference type="SUPFAM" id="SSF55729">
    <property type="entry name" value="Acyl-CoA N-acyltransferases (Nat)"/>
    <property type="match status" value="1"/>
</dbReference>
<reference evidence="2 3" key="1">
    <citation type="submission" date="2017-07" db="EMBL/GenBank/DDBJ databases">
        <title>An improved, manually edited Actinidia chinensis var. chinensis (kiwifruit) genome highlights the challenges associated with draft genomes and gene prediction in plants.</title>
        <authorList>
            <person name="Pilkington S."/>
            <person name="Crowhurst R."/>
            <person name="Hilario E."/>
            <person name="Nardozza S."/>
            <person name="Fraser L."/>
            <person name="Peng Y."/>
            <person name="Gunaseelan K."/>
            <person name="Simpson R."/>
            <person name="Tahir J."/>
            <person name="Deroles S."/>
            <person name="Templeton K."/>
            <person name="Luo Z."/>
            <person name="Davy M."/>
            <person name="Cheng C."/>
            <person name="Mcneilage M."/>
            <person name="Scaglione D."/>
            <person name="Liu Y."/>
            <person name="Zhang Q."/>
            <person name="Datson P."/>
            <person name="De Silva N."/>
            <person name="Gardiner S."/>
            <person name="Bassett H."/>
            <person name="Chagne D."/>
            <person name="Mccallum J."/>
            <person name="Dzierzon H."/>
            <person name="Deng C."/>
            <person name="Wang Y.-Y."/>
            <person name="Barron N."/>
            <person name="Manako K."/>
            <person name="Bowen J."/>
            <person name="Foster T."/>
            <person name="Erridge Z."/>
            <person name="Tiffin H."/>
            <person name="Waite C."/>
            <person name="Davies K."/>
            <person name="Grierson E."/>
            <person name="Laing W."/>
            <person name="Kirk R."/>
            <person name="Chen X."/>
            <person name="Wood M."/>
            <person name="Montefiori M."/>
            <person name="Brummell D."/>
            <person name="Schwinn K."/>
            <person name="Catanach A."/>
            <person name="Fullerton C."/>
            <person name="Li D."/>
            <person name="Meiyalaghan S."/>
            <person name="Nieuwenhuizen N."/>
            <person name="Read N."/>
            <person name="Prakash R."/>
            <person name="Hunter D."/>
            <person name="Zhang H."/>
            <person name="Mckenzie M."/>
            <person name="Knabel M."/>
            <person name="Harris A."/>
            <person name="Allan A."/>
            <person name="Chen A."/>
            <person name="Janssen B."/>
            <person name="Plunkett B."/>
            <person name="Dwamena C."/>
            <person name="Voogd C."/>
            <person name="Leif D."/>
            <person name="Lafferty D."/>
            <person name="Souleyre E."/>
            <person name="Varkonyi-Gasic E."/>
            <person name="Gambi F."/>
            <person name="Hanley J."/>
            <person name="Yao J.-L."/>
            <person name="Cheung J."/>
            <person name="David K."/>
            <person name="Warren B."/>
            <person name="Marsh K."/>
            <person name="Snowden K."/>
            <person name="Lin-Wang K."/>
            <person name="Brian L."/>
            <person name="Martinez-Sanchez M."/>
            <person name="Wang M."/>
            <person name="Ileperuma N."/>
            <person name="Macnee N."/>
            <person name="Campin R."/>
            <person name="Mcatee P."/>
            <person name="Drummond R."/>
            <person name="Espley R."/>
            <person name="Ireland H."/>
            <person name="Wu R."/>
            <person name="Atkinson R."/>
            <person name="Karunairetnam S."/>
            <person name="Bulley S."/>
            <person name="Chunkath S."/>
            <person name="Hanley Z."/>
            <person name="Storey R."/>
            <person name="Thrimawithana A."/>
            <person name="Thomson S."/>
            <person name="David C."/>
            <person name="Testolin R."/>
        </authorList>
    </citation>
    <scope>NUCLEOTIDE SEQUENCE [LARGE SCALE GENOMIC DNA]</scope>
    <source>
        <strain evidence="3">cv. Red5</strain>
        <tissue evidence="2">Young leaf</tissue>
    </source>
</reference>
<organism evidence="2 3">
    <name type="scientific">Actinidia chinensis var. chinensis</name>
    <name type="common">Chinese soft-hair kiwi</name>
    <dbReference type="NCBI Taxonomy" id="1590841"/>
    <lineage>
        <taxon>Eukaryota</taxon>
        <taxon>Viridiplantae</taxon>
        <taxon>Streptophyta</taxon>
        <taxon>Embryophyta</taxon>
        <taxon>Tracheophyta</taxon>
        <taxon>Spermatophyta</taxon>
        <taxon>Magnoliopsida</taxon>
        <taxon>eudicotyledons</taxon>
        <taxon>Gunneridae</taxon>
        <taxon>Pentapetalae</taxon>
        <taxon>asterids</taxon>
        <taxon>Ericales</taxon>
        <taxon>Actinidiaceae</taxon>
        <taxon>Actinidia</taxon>
    </lineage>
</organism>
<dbReference type="InterPro" id="IPR042163">
    <property type="entry name" value="PHF12"/>
</dbReference>
<reference evidence="3" key="2">
    <citation type="journal article" date="2018" name="BMC Genomics">
        <title>A manually annotated Actinidia chinensis var. chinensis (kiwifruit) genome highlights the challenges associated with draft genomes and gene prediction in plants.</title>
        <authorList>
            <person name="Pilkington S.M."/>
            <person name="Crowhurst R."/>
            <person name="Hilario E."/>
            <person name="Nardozza S."/>
            <person name="Fraser L."/>
            <person name="Peng Y."/>
            <person name="Gunaseelan K."/>
            <person name="Simpson R."/>
            <person name="Tahir J."/>
            <person name="Deroles S.C."/>
            <person name="Templeton K."/>
            <person name="Luo Z."/>
            <person name="Davy M."/>
            <person name="Cheng C."/>
            <person name="McNeilage M."/>
            <person name="Scaglione D."/>
            <person name="Liu Y."/>
            <person name="Zhang Q."/>
            <person name="Datson P."/>
            <person name="De Silva N."/>
            <person name="Gardiner S.E."/>
            <person name="Bassett H."/>
            <person name="Chagne D."/>
            <person name="McCallum J."/>
            <person name="Dzierzon H."/>
            <person name="Deng C."/>
            <person name="Wang Y.Y."/>
            <person name="Barron L."/>
            <person name="Manako K."/>
            <person name="Bowen J."/>
            <person name="Foster T.M."/>
            <person name="Erridge Z.A."/>
            <person name="Tiffin H."/>
            <person name="Waite C.N."/>
            <person name="Davies K.M."/>
            <person name="Grierson E.P."/>
            <person name="Laing W.A."/>
            <person name="Kirk R."/>
            <person name="Chen X."/>
            <person name="Wood M."/>
            <person name="Montefiori M."/>
            <person name="Brummell D.A."/>
            <person name="Schwinn K.E."/>
            <person name="Catanach A."/>
            <person name="Fullerton C."/>
            <person name="Li D."/>
            <person name="Meiyalaghan S."/>
            <person name="Nieuwenhuizen N."/>
            <person name="Read N."/>
            <person name="Prakash R."/>
            <person name="Hunter D."/>
            <person name="Zhang H."/>
            <person name="McKenzie M."/>
            <person name="Knabel M."/>
            <person name="Harris A."/>
            <person name="Allan A.C."/>
            <person name="Gleave A."/>
            <person name="Chen A."/>
            <person name="Janssen B.J."/>
            <person name="Plunkett B."/>
            <person name="Ampomah-Dwamena C."/>
            <person name="Voogd C."/>
            <person name="Leif D."/>
            <person name="Lafferty D."/>
            <person name="Souleyre E.J.F."/>
            <person name="Varkonyi-Gasic E."/>
            <person name="Gambi F."/>
            <person name="Hanley J."/>
            <person name="Yao J.L."/>
            <person name="Cheung J."/>
            <person name="David K.M."/>
            <person name="Warren B."/>
            <person name="Marsh K."/>
            <person name="Snowden K.C."/>
            <person name="Lin-Wang K."/>
            <person name="Brian L."/>
            <person name="Martinez-Sanchez M."/>
            <person name="Wang M."/>
            <person name="Ileperuma N."/>
            <person name="Macnee N."/>
            <person name="Campin R."/>
            <person name="McAtee P."/>
            <person name="Drummond R.S.M."/>
            <person name="Espley R.V."/>
            <person name="Ireland H.S."/>
            <person name="Wu R."/>
            <person name="Atkinson R.G."/>
            <person name="Karunairetnam S."/>
            <person name="Bulley S."/>
            <person name="Chunkath S."/>
            <person name="Hanley Z."/>
            <person name="Storey R."/>
            <person name="Thrimawithana A.H."/>
            <person name="Thomson S."/>
            <person name="David C."/>
            <person name="Testolin R."/>
            <person name="Huang H."/>
            <person name="Hellens R.P."/>
            <person name="Schaffer R.J."/>
        </authorList>
    </citation>
    <scope>NUCLEOTIDE SEQUENCE [LARGE SCALE GENOMIC DNA]</scope>
    <source>
        <strain evidence="3">cv. Red5</strain>
    </source>
</reference>
<dbReference type="InterPro" id="IPR056511">
    <property type="entry name" value="IDM1_C"/>
</dbReference>
<dbReference type="EMBL" id="NKQK01000012">
    <property type="protein sequence ID" value="PSS16371.1"/>
    <property type="molecule type" value="Genomic_DNA"/>
</dbReference>
<sequence>MPLIATCSRYRRQGMCRRLMNSIEETLRSVKVEQLVISAIPSLVETWITGFGFQPLEDNERRSLSNINLMVFPGTVWLKKPMFENQACNQEEGTIGSGHASTSSFDAPTEIGVCTGGGPTVDLARQCIGNSSPKEVAEIDQSNGNSSPKKEVAKINQANGNSSPKEIAIDQGGTLHENFSNLSCQEPASTVGEPQSEMVCHVESVAMYDERELSSDKLLQKEFMLQDNEK</sequence>
<keyword evidence="3" id="KW-1185">Reference proteome</keyword>
<dbReference type="AlphaFoldDB" id="A0A2R6QX99"/>
<evidence type="ECO:0000259" key="1">
    <source>
        <dbReference type="Pfam" id="PF23209"/>
    </source>
</evidence>
<dbReference type="Pfam" id="PF23209">
    <property type="entry name" value="IDM1_C"/>
    <property type="match status" value="1"/>
</dbReference>
<name>A0A2R6QX99_ACTCC</name>
<proteinExistence type="predicted"/>
<protein>
    <submittedName>
        <fullName evidence="2">Increased DNA methylation like</fullName>
    </submittedName>
</protein>
<dbReference type="STRING" id="1590841.A0A2R6QX99"/>
<evidence type="ECO:0000313" key="2">
    <source>
        <dbReference type="EMBL" id="PSS16371.1"/>
    </source>
</evidence>
<dbReference type="OrthoDB" id="429143at2759"/>
<accession>A0A2R6QX99</accession>
<dbReference type="Gramene" id="PSS16371">
    <property type="protein sequence ID" value="PSS16371"/>
    <property type="gene ID" value="CEY00_Acc13481"/>
</dbReference>
<dbReference type="PANTHER" id="PTHR46309:SF7">
    <property type="entry name" value="OS04G0433900 PROTEIN"/>
    <property type="match status" value="1"/>
</dbReference>
<feature type="domain" description="Increased DNA methylation 1 C-terminal" evidence="1">
    <location>
        <begin position="1"/>
        <end position="81"/>
    </location>
</feature>
<comment type="caution">
    <text evidence="2">The sequence shown here is derived from an EMBL/GenBank/DDBJ whole genome shotgun (WGS) entry which is preliminary data.</text>
</comment>